<evidence type="ECO:0000313" key="2">
    <source>
        <dbReference type="Proteomes" id="UP000828390"/>
    </source>
</evidence>
<evidence type="ECO:0000313" key="1">
    <source>
        <dbReference type="EMBL" id="KAH3729977.1"/>
    </source>
</evidence>
<dbReference type="Proteomes" id="UP000828390">
    <property type="component" value="Unassembled WGS sequence"/>
</dbReference>
<dbReference type="AlphaFoldDB" id="A0A9D4CRN8"/>
<proteinExistence type="predicted"/>
<name>A0A9D4CRN8_DREPO</name>
<sequence>MKRNKNIISANWGQCHRCEEVGLACNGSTFPTAVQQSMLKMGTILLSPLC</sequence>
<accession>A0A9D4CRN8</accession>
<protein>
    <submittedName>
        <fullName evidence="1">Uncharacterized protein</fullName>
    </submittedName>
</protein>
<reference evidence="1" key="1">
    <citation type="journal article" date="2019" name="bioRxiv">
        <title>The Genome of the Zebra Mussel, Dreissena polymorpha: A Resource for Invasive Species Research.</title>
        <authorList>
            <person name="McCartney M.A."/>
            <person name="Auch B."/>
            <person name="Kono T."/>
            <person name="Mallez S."/>
            <person name="Zhang Y."/>
            <person name="Obille A."/>
            <person name="Becker A."/>
            <person name="Abrahante J.E."/>
            <person name="Garbe J."/>
            <person name="Badalamenti J.P."/>
            <person name="Herman A."/>
            <person name="Mangelson H."/>
            <person name="Liachko I."/>
            <person name="Sullivan S."/>
            <person name="Sone E.D."/>
            <person name="Koren S."/>
            <person name="Silverstein K.A.T."/>
            <person name="Beckman K.B."/>
            <person name="Gohl D.M."/>
        </authorList>
    </citation>
    <scope>NUCLEOTIDE SEQUENCE</scope>
    <source>
        <strain evidence="1">Duluth1</strain>
        <tissue evidence="1">Whole animal</tissue>
    </source>
</reference>
<reference evidence="1" key="2">
    <citation type="submission" date="2020-11" db="EMBL/GenBank/DDBJ databases">
        <authorList>
            <person name="McCartney M.A."/>
            <person name="Auch B."/>
            <person name="Kono T."/>
            <person name="Mallez S."/>
            <person name="Becker A."/>
            <person name="Gohl D.M."/>
            <person name="Silverstein K.A.T."/>
            <person name="Koren S."/>
            <person name="Bechman K.B."/>
            <person name="Herman A."/>
            <person name="Abrahante J.E."/>
            <person name="Garbe J."/>
        </authorList>
    </citation>
    <scope>NUCLEOTIDE SEQUENCE</scope>
    <source>
        <strain evidence="1">Duluth1</strain>
        <tissue evidence="1">Whole animal</tissue>
    </source>
</reference>
<gene>
    <name evidence="1" type="ORF">DPMN_055955</name>
</gene>
<comment type="caution">
    <text evidence="1">The sequence shown here is derived from an EMBL/GenBank/DDBJ whole genome shotgun (WGS) entry which is preliminary data.</text>
</comment>
<dbReference type="EMBL" id="JAIWYP010000012">
    <property type="protein sequence ID" value="KAH3729977.1"/>
    <property type="molecule type" value="Genomic_DNA"/>
</dbReference>
<organism evidence="1 2">
    <name type="scientific">Dreissena polymorpha</name>
    <name type="common">Zebra mussel</name>
    <name type="synonym">Mytilus polymorpha</name>
    <dbReference type="NCBI Taxonomy" id="45954"/>
    <lineage>
        <taxon>Eukaryota</taxon>
        <taxon>Metazoa</taxon>
        <taxon>Spiralia</taxon>
        <taxon>Lophotrochozoa</taxon>
        <taxon>Mollusca</taxon>
        <taxon>Bivalvia</taxon>
        <taxon>Autobranchia</taxon>
        <taxon>Heteroconchia</taxon>
        <taxon>Euheterodonta</taxon>
        <taxon>Imparidentia</taxon>
        <taxon>Neoheterodontei</taxon>
        <taxon>Myida</taxon>
        <taxon>Dreissenoidea</taxon>
        <taxon>Dreissenidae</taxon>
        <taxon>Dreissena</taxon>
    </lineage>
</organism>
<keyword evidence="2" id="KW-1185">Reference proteome</keyword>